<keyword evidence="8 11" id="KW-0067">ATP-binding</keyword>
<gene>
    <name evidence="11" type="primary">tmk</name>
    <name evidence="13" type="ORF">A4H34_03420</name>
</gene>
<dbReference type="GO" id="GO:0006235">
    <property type="term" value="P:dTTP biosynthetic process"/>
    <property type="evidence" value="ECO:0007669"/>
    <property type="project" value="UniProtKB-UniRule"/>
</dbReference>
<comment type="similarity">
    <text evidence="1 11">Belongs to the thymidylate kinase family.</text>
</comment>
<dbReference type="SUPFAM" id="SSF52540">
    <property type="entry name" value="P-loop containing nucleoside triphosphate hydrolases"/>
    <property type="match status" value="1"/>
</dbReference>
<dbReference type="FunFam" id="3.40.50.300:FF:000225">
    <property type="entry name" value="Thymidylate kinase"/>
    <property type="match status" value="1"/>
</dbReference>
<evidence type="ECO:0000256" key="5">
    <source>
        <dbReference type="ARBA" id="ARBA00022727"/>
    </source>
</evidence>
<dbReference type="GO" id="GO:0005829">
    <property type="term" value="C:cytosol"/>
    <property type="evidence" value="ECO:0007669"/>
    <property type="project" value="TreeGrafter"/>
</dbReference>
<name>A0A179B4S3_9ACTO</name>
<keyword evidence="5 11" id="KW-0545">Nucleotide biosynthesis</keyword>
<dbReference type="Proteomes" id="UP000078368">
    <property type="component" value="Unassembled WGS sequence"/>
</dbReference>
<accession>A0A179B4S3</accession>
<protein>
    <recommendedName>
        <fullName evidence="3 11">Thymidylate kinase</fullName>
        <ecNumber evidence="2 11">2.7.4.9</ecNumber>
    </recommendedName>
    <alternativeName>
        <fullName evidence="11">dTMP kinase</fullName>
    </alternativeName>
</protein>
<keyword evidence="7 11" id="KW-0418">Kinase</keyword>
<comment type="function">
    <text evidence="10 11">Phosphorylation of dTMP to form dTDP in both de novo and salvage pathways of dTTP synthesis.</text>
</comment>
<evidence type="ECO:0000256" key="9">
    <source>
        <dbReference type="ARBA" id="ARBA00048743"/>
    </source>
</evidence>
<dbReference type="Pfam" id="PF02223">
    <property type="entry name" value="Thymidylate_kin"/>
    <property type="match status" value="1"/>
</dbReference>
<dbReference type="EC" id="2.7.4.9" evidence="2 11"/>
<keyword evidence="4 11" id="KW-0808">Transferase</keyword>
<dbReference type="PANTHER" id="PTHR10344">
    <property type="entry name" value="THYMIDYLATE KINASE"/>
    <property type="match status" value="1"/>
</dbReference>
<dbReference type="GO" id="GO:0006233">
    <property type="term" value="P:dTDP biosynthetic process"/>
    <property type="evidence" value="ECO:0007669"/>
    <property type="project" value="InterPro"/>
</dbReference>
<keyword evidence="6 11" id="KW-0547">Nucleotide-binding</keyword>
<dbReference type="InterPro" id="IPR018094">
    <property type="entry name" value="Thymidylate_kinase"/>
</dbReference>
<reference evidence="13 14" key="1">
    <citation type="submission" date="2016-04" db="EMBL/GenBank/DDBJ databases">
        <title>Peptidophaga gingivicola gen. nov., sp. nov., isolated from human subgingival plaque.</title>
        <authorList>
            <person name="Beall C.J."/>
            <person name="Mokrzan E.M."/>
            <person name="Griffen A.L."/>
            <person name="Leys E.J."/>
        </authorList>
    </citation>
    <scope>NUCLEOTIDE SEQUENCE [LARGE SCALE GENOMIC DNA]</scope>
    <source>
        <strain evidence="13 14">BA112</strain>
    </source>
</reference>
<dbReference type="AlphaFoldDB" id="A0A179B4S3"/>
<dbReference type="STRING" id="1823756.A4H34_03420"/>
<dbReference type="CDD" id="cd01672">
    <property type="entry name" value="TMPK"/>
    <property type="match status" value="1"/>
</dbReference>
<evidence type="ECO:0000256" key="6">
    <source>
        <dbReference type="ARBA" id="ARBA00022741"/>
    </source>
</evidence>
<dbReference type="Gene3D" id="3.40.50.300">
    <property type="entry name" value="P-loop containing nucleotide triphosphate hydrolases"/>
    <property type="match status" value="1"/>
</dbReference>
<evidence type="ECO:0000313" key="13">
    <source>
        <dbReference type="EMBL" id="OAP86233.1"/>
    </source>
</evidence>
<dbReference type="InterPro" id="IPR027417">
    <property type="entry name" value="P-loop_NTPase"/>
</dbReference>
<comment type="catalytic activity">
    <reaction evidence="9 11">
        <text>dTMP + ATP = dTDP + ADP</text>
        <dbReference type="Rhea" id="RHEA:13517"/>
        <dbReference type="ChEBI" id="CHEBI:30616"/>
        <dbReference type="ChEBI" id="CHEBI:58369"/>
        <dbReference type="ChEBI" id="CHEBI:63528"/>
        <dbReference type="ChEBI" id="CHEBI:456216"/>
        <dbReference type="EC" id="2.7.4.9"/>
    </reaction>
</comment>
<dbReference type="GO" id="GO:0006227">
    <property type="term" value="P:dUDP biosynthetic process"/>
    <property type="evidence" value="ECO:0007669"/>
    <property type="project" value="TreeGrafter"/>
</dbReference>
<evidence type="ECO:0000256" key="11">
    <source>
        <dbReference type="HAMAP-Rule" id="MF_00165"/>
    </source>
</evidence>
<dbReference type="GO" id="GO:0005524">
    <property type="term" value="F:ATP binding"/>
    <property type="evidence" value="ECO:0007669"/>
    <property type="project" value="UniProtKB-UniRule"/>
</dbReference>
<dbReference type="NCBIfam" id="TIGR00041">
    <property type="entry name" value="DTMP_kinase"/>
    <property type="match status" value="1"/>
</dbReference>
<evidence type="ECO:0000256" key="1">
    <source>
        <dbReference type="ARBA" id="ARBA00009776"/>
    </source>
</evidence>
<evidence type="ECO:0000256" key="8">
    <source>
        <dbReference type="ARBA" id="ARBA00022840"/>
    </source>
</evidence>
<evidence type="ECO:0000313" key="14">
    <source>
        <dbReference type="Proteomes" id="UP000078368"/>
    </source>
</evidence>
<evidence type="ECO:0000259" key="12">
    <source>
        <dbReference type="Pfam" id="PF02223"/>
    </source>
</evidence>
<feature type="domain" description="Thymidylate kinase-like" evidence="12">
    <location>
        <begin position="5"/>
        <end position="188"/>
    </location>
</feature>
<feature type="binding site" evidence="11">
    <location>
        <begin position="7"/>
        <end position="14"/>
    </location>
    <ligand>
        <name>ATP</name>
        <dbReference type="ChEBI" id="CHEBI:30616"/>
    </ligand>
</feature>
<evidence type="ECO:0000256" key="2">
    <source>
        <dbReference type="ARBA" id="ARBA00012980"/>
    </source>
</evidence>
<dbReference type="RefSeq" id="WP_064231087.1">
    <property type="nucleotide sequence ID" value="NZ_LVZK01000001.1"/>
</dbReference>
<dbReference type="HAMAP" id="MF_00165">
    <property type="entry name" value="Thymidylate_kinase"/>
    <property type="match status" value="1"/>
</dbReference>
<evidence type="ECO:0000256" key="10">
    <source>
        <dbReference type="ARBA" id="ARBA00057735"/>
    </source>
</evidence>
<sequence length="210" mass="22816">MFITFEGGDGSGKTTQMQLLAEWLRGRGFDVVTTRDPGGTELGRHIRKLLLHGGDVSPRAEALLYAADRAHNVATVVRPALDRGAIVLADRYIDSSAAYQGAGRTLGEDEVRGLSLWGTEGLMPDLTVFLDLPAEALASRLGGSFDRIEAAGARFHEDVRRAYLRFAAAEPERWFTVDATEPRERIAETVRARVAEALEAEGRRPGGGEP</sequence>
<comment type="caution">
    <text evidence="13">The sequence shown here is derived from an EMBL/GenBank/DDBJ whole genome shotgun (WGS) entry which is preliminary data.</text>
</comment>
<keyword evidence="14" id="KW-1185">Reference proteome</keyword>
<evidence type="ECO:0000256" key="3">
    <source>
        <dbReference type="ARBA" id="ARBA00017144"/>
    </source>
</evidence>
<organism evidence="13 14">
    <name type="scientific">Peptidiphaga gingivicola</name>
    <dbReference type="NCBI Taxonomy" id="2741497"/>
    <lineage>
        <taxon>Bacteria</taxon>
        <taxon>Bacillati</taxon>
        <taxon>Actinomycetota</taxon>
        <taxon>Actinomycetes</taxon>
        <taxon>Actinomycetales</taxon>
        <taxon>Actinomycetaceae</taxon>
        <taxon>Peptidiphaga</taxon>
    </lineage>
</organism>
<dbReference type="OrthoDB" id="9774907at2"/>
<dbReference type="GO" id="GO:0004798">
    <property type="term" value="F:dTMP kinase activity"/>
    <property type="evidence" value="ECO:0007669"/>
    <property type="project" value="UniProtKB-UniRule"/>
</dbReference>
<dbReference type="InterPro" id="IPR039430">
    <property type="entry name" value="Thymidylate_kin-like_dom"/>
</dbReference>
<evidence type="ECO:0000256" key="4">
    <source>
        <dbReference type="ARBA" id="ARBA00022679"/>
    </source>
</evidence>
<dbReference type="EMBL" id="LVZK01000001">
    <property type="protein sequence ID" value="OAP86233.1"/>
    <property type="molecule type" value="Genomic_DNA"/>
</dbReference>
<proteinExistence type="inferred from homology"/>
<dbReference type="PANTHER" id="PTHR10344:SF4">
    <property type="entry name" value="UMP-CMP KINASE 2, MITOCHONDRIAL"/>
    <property type="match status" value="1"/>
</dbReference>
<evidence type="ECO:0000256" key="7">
    <source>
        <dbReference type="ARBA" id="ARBA00022777"/>
    </source>
</evidence>